<name>A0A2D3WF05_9BACT</name>
<gene>
    <name evidence="1" type="ORF">CFH80_02680</name>
</gene>
<accession>A0A2D3WF05</accession>
<proteinExistence type="predicted"/>
<dbReference type="Pfam" id="PF09719">
    <property type="entry name" value="C_GCAxxG_C_C"/>
    <property type="match status" value="1"/>
</dbReference>
<dbReference type="EMBL" id="DLUG01000074">
    <property type="protein sequence ID" value="DAB36846.1"/>
    <property type="molecule type" value="Genomic_DNA"/>
</dbReference>
<comment type="caution">
    <text evidence="1">The sequence shown here is derived from an EMBL/GenBank/DDBJ whole genome shotgun (WGS) entry which is preliminary data.</text>
</comment>
<reference evidence="1 2" key="1">
    <citation type="journal article" date="2017" name="Front. Microbiol.">
        <title>Comparative Genomic Analysis of the Class Epsilonproteobacteria and Proposed Reclassification to Epsilonbacteraeota (phyl. nov.).</title>
        <authorList>
            <person name="Waite D.W."/>
            <person name="Vanwonterghem I."/>
            <person name="Rinke C."/>
            <person name="Parks D.H."/>
            <person name="Zhang Y."/>
            <person name="Takai K."/>
            <person name="Sievert S.M."/>
            <person name="Simon J."/>
            <person name="Campbell B.J."/>
            <person name="Hanson T.E."/>
            <person name="Woyke T."/>
            <person name="Klotz M.G."/>
            <person name="Hugenholtz P."/>
        </authorList>
    </citation>
    <scope>NUCLEOTIDE SEQUENCE [LARGE SCALE GENOMIC DNA]</scope>
    <source>
        <strain evidence="1">UBA11420</strain>
    </source>
</reference>
<dbReference type="InterPro" id="IPR010181">
    <property type="entry name" value="CGCAxxGCC_motif"/>
</dbReference>
<dbReference type="Proteomes" id="UP000231638">
    <property type="component" value="Unassembled WGS sequence"/>
</dbReference>
<evidence type="ECO:0000313" key="2">
    <source>
        <dbReference type="Proteomes" id="UP000231638"/>
    </source>
</evidence>
<organism evidence="1 2">
    <name type="scientific">Sulfurospirillum cavolei</name>
    <dbReference type="NCBI Taxonomy" id="366522"/>
    <lineage>
        <taxon>Bacteria</taxon>
        <taxon>Pseudomonadati</taxon>
        <taxon>Campylobacterota</taxon>
        <taxon>Epsilonproteobacteria</taxon>
        <taxon>Campylobacterales</taxon>
        <taxon>Sulfurospirillaceae</taxon>
        <taxon>Sulfurospirillum</taxon>
    </lineage>
</organism>
<protein>
    <submittedName>
        <fullName evidence="1">Redox-active protein</fullName>
    </submittedName>
</protein>
<dbReference type="AlphaFoldDB" id="A0A2D3WF05"/>
<dbReference type="NCBIfam" id="NF045669">
    <property type="entry name" value="DVU1555_fam_CGA"/>
    <property type="match status" value="1"/>
</dbReference>
<sequence>MDDLSLRLFRLSSAGFCCAQIMYKLALEDEGVENDDLIRAAQGLCRGIADTQQTCGVLSGGIGVLGLYGAKGKEEESAQENFKAMLDEFHAWFMTEFGSSQCATLIGERDFHGLDQSYKPICAGMIQKAYVKVYEILQEHGYEYGNRESMP</sequence>
<evidence type="ECO:0000313" key="1">
    <source>
        <dbReference type="EMBL" id="DAB36846.1"/>
    </source>
</evidence>
<dbReference type="STRING" id="366522.GCA_001548055_00987"/>